<dbReference type="Pfam" id="PF08263">
    <property type="entry name" value="LRRNT_2"/>
    <property type="match status" value="1"/>
</dbReference>
<feature type="chain" id="PRO_5004932183" description="Leucine-rich repeat-containing N-terminal plant-type domain-containing protein" evidence="10">
    <location>
        <begin position="27"/>
        <end position="123"/>
    </location>
</feature>
<dbReference type="InterPro" id="IPR046956">
    <property type="entry name" value="RLP23-like"/>
</dbReference>
<accession>W9QV60</accession>
<keyword evidence="7" id="KW-0472">Membrane</keyword>
<evidence type="ECO:0000256" key="7">
    <source>
        <dbReference type="ARBA" id="ARBA00023136"/>
    </source>
</evidence>
<dbReference type="eggNOG" id="KOG0619">
    <property type="taxonomic scope" value="Eukaryota"/>
</dbReference>
<keyword evidence="5" id="KW-0677">Repeat</keyword>
<keyword evidence="13" id="KW-1185">Reference proteome</keyword>
<dbReference type="Gene3D" id="3.80.10.10">
    <property type="entry name" value="Ribonuclease Inhibitor"/>
    <property type="match status" value="1"/>
</dbReference>
<evidence type="ECO:0000256" key="10">
    <source>
        <dbReference type="SAM" id="SignalP"/>
    </source>
</evidence>
<keyword evidence="2" id="KW-0433">Leucine-rich repeat</keyword>
<dbReference type="EMBL" id="KE343829">
    <property type="protein sequence ID" value="EXB42940.1"/>
    <property type="molecule type" value="Genomic_DNA"/>
</dbReference>
<proteinExistence type="predicted"/>
<dbReference type="InterPro" id="IPR013210">
    <property type="entry name" value="LRR_N_plant-typ"/>
</dbReference>
<evidence type="ECO:0000313" key="12">
    <source>
        <dbReference type="EMBL" id="EXB42940.1"/>
    </source>
</evidence>
<keyword evidence="3" id="KW-0812">Transmembrane</keyword>
<keyword evidence="9" id="KW-0325">Glycoprotein</keyword>
<dbReference type="AlphaFoldDB" id="W9QV60"/>
<dbReference type="STRING" id="981085.W9QV60"/>
<organism evidence="12 13">
    <name type="scientific">Morus notabilis</name>
    <dbReference type="NCBI Taxonomy" id="981085"/>
    <lineage>
        <taxon>Eukaryota</taxon>
        <taxon>Viridiplantae</taxon>
        <taxon>Streptophyta</taxon>
        <taxon>Embryophyta</taxon>
        <taxon>Tracheophyta</taxon>
        <taxon>Spermatophyta</taxon>
        <taxon>Magnoliopsida</taxon>
        <taxon>eudicotyledons</taxon>
        <taxon>Gunneridae</taxon>
        <taxon>Pentapetalae</taxon>
        <taxon>rosids</taxon>
        <taxon>fabids</taxon>
        <taxon>Rosales</taxon>
        <taxon>Moraceae</taxon>
        <taxon>Moreae</taxon>
        <taxon>Morus</taxon>
    </lineage>
</organism>
<dbReference type="Proteomes" id="UP000030645">
    <property type="component" value="Unassembled WGS sequence"/>
</dbReference>
<evidence type="ECO:0000256" key="3">
    <source>
        <dbReference type="ARBA" id="ARBA00022692"/>
    </source>
</evidence>
<feature type="domain" description="Leucine-rich repeat-containing N-terminal plant-type" evidence="11">
    <location>
        <begin position="35"/>
        <end position="82"/>
    </location>
</feature>
<dbReference type="InterPro" id="IPR032675">
    <property type="entry name" value="LRR_dom_sf"/>
</dbReference>
<name>W9QV60_9ROSA</name>
<dbReference type="GO" id="GO:0016020">
    <property type="term" value="C:membrane"/>
    <property type="evidence" value="ECO:0007669"/>
    <property type="project" value="UniProtKB-SubCell"/>
</dbReference>
<reference evidence="13" key="1">
    <citation type="submission" date="2013-01" db="EMBL/GenBank/DDBJ databases">
        <title>Draft Genome Sequence of a Mulberry Tree, Morus notabilis C.K. Schneid.</title>
        <authorList>
            <person name="He N."/>
            <person name="Zhao S."/>
        </authorList>
    </citation>
    <scope>NUCLEOTIDE SEQUENCE</scope>
</reference>
<evidence type="ECO:0000256" key="2">
    <source>
        <dbReference type="ARBA" id="ARBA00022614"/>
    </source>
</evidence>
<keyword evidence="4 10" id="KW-0732">Signal</keyword>
<evidence type="ECO:0000256" key="6">
    <source>
        <dbReference type="ARBA" id="ARBA00022989"/>
    </source>
</evidence>
<evidence type="ECO:0000256" key="8">
    <source>
        <dbReference type="ARBA" id="ARBA00023170"/>
    </source>
</evidence>
<evidence type="ECO:0000256" key="4">
    <source>
        <dbReference type="ARBA" id="ARBA00022729"/>
    </source>
</evidence>
<evidence type="ECO:0000259" key="11">
    <source>
        <dbReference type="Pfam" id="PF08263"/>
    </source>
</evidence>
<gene>
    <name evidence="12" type="ORF">L484_013963</name>
</gene>
<feature type="signal peptide" evidence="10">
    <location>
        <begin position="1"/>
        <end position="26"/>
    </location>
</feature>
<evidence type="ECO:0000256" key="1">
    <source>
        <dbReference type="ARBA" id="ARBA00004479"/>
    </source>
</evidence>
<evidence type="ECO:0000313" key="13">
    <source>
        <dbReference type="Proteomes" id="UP000030645"/>
    </source>
</evidence>
<sequence length="123" mass="13659">MRFLKQDSTLLLFFLSFLLHFQVSNSSSSPLCRKEESFALLQLKHSSSIDEYASVPCETPYPKMKSWKEGADCCTWNGVTCDAVTGHVIGLDLSCSKTVAQIHSNSSLFLLSITLGAFEEKTK</sequence>
<protein>
    <recommendedName>
        <fullName evidence="11">Leucine-rich repeat-containing N-terminal plant-type domain-containing protein</fullName>
    </recommendedName>
</protein>
<dbReference type="PANTHER" id="PTHR48061:SF12">
    <property type="entry name" value="DISEASE RESISTANCE LIKE PROTEIN"/>
    <property type="match status" value="1"/>
</dbReference>
<dbReference type="PANTHER" id="PTHR48061">
    <property type="entry name" value="LEUCINE-RICH REPEAT RECEPTOR PROTEIN KINASE EMS1-LIKE-RELATED"/>
    <property type="match status" value="1"/>
</dbReference>
<evidence type="ECO:0000256" key="9">
    <source>
        <dbReference type="ARBA" id="ARBA00023180"/>
    </source>
</evidence>
<keyword evidence="6" id="KW-1133">Transmembrane helix</keyword>
<keyword evidence="8" id="KW-0675">Receptor</keyword>
<comment type="subcellular location">
    <subcellularLocation>
        <location evidence="1">Membrane</location>
        <topology evidence="1">Single-pass type I membrane protein</topology>
    </subcellularLocation>
</comment>
<evidence type="ECO:0000256" key="5">
    <source>
        <dbReference type="ARBA" id="ARBA00022737"/>
    </source>
</evidence>